<dbReference type="EMBL" id="MHWB01000011">
    <property type="protein sequence ID" value="OHB01596.1"/>
    <property type="molecule type" value="Genomic_DNA"/>
</dbReference>
<evidence type="ECO:0008006" key="4">
    <source>
        <dbReference type="Google" id="ProtNLM"/>
    </source>
</evidence>
<feature type="transmembrane region" description="Helical" evidence="1">
    <location>
        <begin position="23"/>
        <end position="40"/>
    </location>
</feature>
<gene>
    <name evidence="2" type="ORF">A3A96_02920</name>
</gene>
<evidence type="ECO:0000256" key="1">
    <source>
        <dbReference type="SAM" id="Phobius"/>
    </source>
</evidence>
<evidence type="ECO:0000313" key="2">
    <source>
        <dbReference type="EMBL" id="OHB01596.1"/>
    </source>
</evidence>
<evidence type="ECO:0000313" key="3">
    <source>
        <dbReference type="Proteomes" id="UP000177707"/>
    </source>
</evidence>
<accession>A0A1G2TWB5</accession>
<dbReference type="Proteomes" id="UP000177707">
    <property type="component" value="Unassembled WGS sequence"/>
</dbReference>
<dbReference type="STRING" id="1802758.A3A96_02920"/>
<keyword evidence="1" id="KW-0812">Transmembrane</keyword>
<dbReference type="AlphaFoldDB" id="A0A1G2TWB5"/>
<proteinExistence type="predicted"/>
<organism evidence="2 3">
    <name type="scientific">Candidatus Zambryskibacteria bacterium RIFCSPLOWO2_01_FULL_39_39</name>
    <dbReference type="NCBI Taxonomy" id="1802758"/>
    <lineage>
        <taxon>Bacteria</taxon>
        <taxon>Candidatus Zambryskiibacteriota</taxon>
    </lineage>
</organism>
<keyword evidence="1" id="KW-0472">Membrane</keyword>
<protein>
    <recommendedName>
        <fullName evidence="4">DUF5673 domain-containing protein</fullName>
    </recommendedName>
</protein>
<name>A0A1G2TWB5_9BACT</name>
<sequence>MEEETILEWLSPEHHFDKKTNDWYWILGVTVLGAATLAFYFDDFLFGIFIIIAGLTVGMLSYRETKVVTIKISTRGIIFGKFLYPWLSFRSFWIEDEHTHGARILMHPTNSYLPLTVIPINEDLDLNDVREVLLEFLAEEFLKESLVHKWFDKLLAR</sequence>
<keyword evidence="1" id="KW-1133">Transmembrane helix</keyword>
<feature type="transmembrane region" description="Helical" evidence="1">
    <location>
        <begin position="46"/>
        <end position="62"/>
    </location>
</feature>
<comment type="caution">
    <text evidence="2">The sequence shown here is derived from an EMBL/GenBank/DDBJ whole genome shotgun (WGS) entry which is preliminary data.</text>
</comment>
<reference evidence="2 3" key="1">
    <citation type="journal article" date="2016" name="Nat. Commun.">
        <title>Thousands of microbial genomes shed light on interconnected biogeochemical processes in an aquifer system.</title>
        <authorList>
            <person name="Anantharaman K."/>
            <person name="Brown C.T."/>
            <person name="Hug L.A."/>
            <person name="Sharon I."/>
            <person name="Castelle C.J."/>
            <person name="Probst A.J."/>
            <person name="Thomas B.C."/>
            <person name="Singh A."/>
            <person name="Wilkins M.J."/>
            <person name="Karaoz U."/>
            <person name="Brodie E.L."/>
            <person name="Williams K.H."/>
            <person name="Hubbard S.S."/>
            <person name="Banfield J.F."/>
        </authorList>
    </citation>
    <scope>NUCLEOTIDE SEQUENCE [LARGE SCALE GENOMIC DNA]</scope>
</reference>